<dbReference type="CDD" id="cd00086">
    <property type="entry name" value="homeodomain"/>
    <property type="match status" value="1"/>
</dbReference>
<feature type="domain" description="Homeobox" evidence="6">
    <location>
        <begin position="126"/>
        <end position="189"/>
    </location>
</feature>
<evidence type="ECO:0000256" key="1">
    <source>
        <dbReference type="ARBA" id="ARBA00023125"/>
    </source>
</evidence>
<keyword evidence="8" id="KW-1185">Reference proteome</keyword>
<dbReference type="Gene3D" id="1.10.10.60">
    <property type="entry name" value="Homeodomain-like"/>
    <property type="match status" value="1"/>
</dbReference>
<reference evidence="8" key="1">
    <citation type="submission" date="2023-07" db="EMBL/GenBank/DDBJ databases">
        <title>A draft genome of Kazachstania heterogenica Y-27499.</title>
        <authorList>
            <person name="Donic C."/>
            <person name="Kralova J.S."/>
            <person name="Fidel L."/>
            <person name="Ben-Dor S."/>
            <person name="Jung S."/>
        </authorList>
    </citation>
    <scope>NUCLEOTIDE SEQUENCE [LARGE SCALE GENOMIC DNA]</scope>
    <source>
        <strain evidence="8">Y27499</strain>
    </source>
</reference>
<keyword evidence="1 4" id="KW-0238">DNA-binding</keyword>
<dbReference type="GO" id="GO:0005634">
    <property type="term" value="C:nucleus"/>
    <property type="evidence" value="ECO:0007669"/>
    <property type="project" value="UniProtKB-SubCell"/>
</dbReference>
<feature type="DNA-binding region" description="Homeobox" evidence="4">
    <location>
        <begin position="128"/>
        <end position="190"/>
    </location>
</feature>
<comment type="subcellular location">
    <subcellularLocation>
        <location evidence="4 5">Nucleus</location>
    </subcellularLocation>
</comment>
<dbReference type="EMBL" id="JAWIZZ010000047">
    <property type="protein sequence ID" value="KAK5779657.1"/>
    <property type="molecule type" value="Genomic_DNA"/>
</dbReference>
<evidence type="ECO:0000313" key="7">
    <source>
        <dbReference type="EMBL" id="KAK5779657.1"/>
    </source>
</evidence>
<dbReference type="SUPFAM" id="SSF46689">
    <property type="entry name" value="Homeodomain-like"/>
    <property type="match status" value="1"/>
</dbReference>
<dbReference type="PROSITE" id="PS00027">
    <property type="entry name" value="HOMEOBOX_1"/>
    <property type="match status" value="1"/>
</dbReference>
<dbReference type="Proteomes" id="UP001306508">
    <property type="component" value="Unassembled WGS sequence"/>
</dbReference>
<name>A0AAN8A6X9_9SACH</name>
<dbReference type="GO" id="GO:0003677">
    <property type="term" value="F:DNA binding"/>
    <property type="evidence" value="ECO:0007669"/>
    <property type="project" value="UniProtKB-UniRule"/>
</dbReference>
<dbReference type="SMART" id="SM00389">
    <property type="entry name" value="HOX"/>
    <property type="match status" value="1"/>
</dbReference>
<keyword evidence="2 4" id="KW-0371">Homeobox</keyword>
<organism evidence="7 8">
    <name type="scientific">Arxiozyma heterogenica</name>
    <dbReference type="NCBI Taxonomy" id="278026"/>
    <lineage>
        <taxon>Eukaryota</taxon>
        <taxon>Fungi</taxon>
        <taxon>Dikarya</taxon>
        <taxon>Ascomycota</taxon>
        <taxon>Saccharomycotina</taxon>
        <taxon>Saccharomycetes</taxon>
        <taxon>Saccharomycetales</taxon>
        <taxon>Saccharomycetaceae</taxon>
        <taxon>Arxiozyma</taxon>
    </lineage>
</organism>
<dbReference type="InterPro" id="IPR050224">
    <property type="entry name" value="TALE_homeobox"/>
</dbReference>
<sequence length="202" mass="23752">MNKILIKDILNDPSIKKEKNSITKINDRLFRICSNLPNYGSNIPENLITSFDDIIGTLCKIKDNCENIAEVERIKDLRTTYQICRIMEQIIEHFPKEDLKKQLTKEENAVIFNIMTQDMMNKKEASLNSYRGHRFSLNNVTILEQWYNDHYQKPYLTKSSLEKLSKSTGLNKVQIRNWVSNRRRKEKSVQVSSVILDLVQEK</sequence>
<dbReference type="Pfam" id="PF00046">
    <property type="entry name" value="Homeodomain"/>
    <property type="match status" value="1"/>
</dbReference>
<dbReference type="GO" id="GO:0000981">
    <property type="term" value="F:DNA-binding transcription factor activity, RNA polymerase II-specific"/>
    <property type="evidence" value="ECO:0007669"/>
    <property type="project" value="InterPro"/>
</dbReference>
<evidence type="ECO:0000313" key="8">
    <source>
        <dbReference type="Proteomes" id="UP001306508"/>
    </source>
</evidence>
<keyword evidence="3 4" id="KW-0539">Nucleus</keyword>
<accession>A0AAN8A6X9</accession>
<dbReference type="PANTHER" id="PTHR11850">
    <property type="entry name" value="HOMEOBOX PROTEIN TRANSCRIPTION FACTORS"/>
    <property type="match status" value="1"/>
</dbReference>
<dbReference type="InterPro" id="IPR017970">
    <property type="entry name" value="Homeobox_CS"/>
</dbReference>
<evidence type="ECO:0000256" key="4">
    <source>
        <dbReference type="PROSITE-ProRule" id="PRU00108"/>
    </source>
</evidence>
<evidence type="ECO:0000256" key="5">
    <source>
        <dbReference type="RuleBase" id="RU000682"/>
    </source>
</evidence>
<evidence type="ECO:0000256" key="2">
    <source>
        <dbReference type="ARBA" id="ARBA00023155"/>
    </source>
</evidence>
<gene>
    <name evidence="7" type="ORF">RI543_003549</name>
</gene>
<proteinExistence type="predicted"/>
<evidence type="ECO:0000259" key="6">
    <source>
        <dbReference type="PROSITE" id="PS50071"/>
    </source>
</evidence>
<protein>
    <recommendedName>
        <fullName evidence="6">Homeobox domain-containing protein</fullName>
    </recommendedName>
</protein>
<dbReference type="AlphaFoldDB" id="A0AAN8A6X9"/>
<evidence type="ECO:0000256" key="3">
    <source>
        <dbReference type="ARBA" id="ARBA00023242"/>
    </source>
</evidence>
<comment type="caution">
    <text evidence="7">The sequence shown here is derived from an EMBL/GenBank/DDBJ whole genome shotgun (WGS) entry which is preliminary data.</text>
</comment>
<dbReference type="PROSITE" id="PS50071">
    <property type="entry name" value="HOMEOBOX_2"/>
    <property type="match status" value="1"/>
</dbReference>
<dbReference type="InterPro" id="IPR001356">
    <property type="entry name" value="HD"/>
</dbReference>
<dbReference type="InterPro" id="IPR009057">
    <property type="entry name" value="Homeodomain-like_sf"/>
</dbReference>